<evidence type="ECO:0000256" key="7">
    <source>
        <dbReference type="ARBA" id="ARBA00022801"/>
    </source>
</evidence>
<organism evidence="18 19">
    <name type="scientific">Clydaea vesicula</name>
    <dbReference type="NCBI Taxonomy" id="447962"/>
    <lineage>
        <taxon>Eukaryota</taxon>
        <taxon>Fungi</taxon>
        <taxon>Fungi incertae sedis</taxon>
        <taxon>Chytridiomycota</taxon>
        <taxon>Chytridiomycota incertae sedis</taxon>
        <taxon>Chytridiomycetes</taxon>
        <taxon>Lobulomycetales</taxon>
        <taxon>Lobulomycetaceae</taxon>
        <taxon>Clydaea</taxon>
    </lineage>
</organism>
<evidence type="ECO:0000256" key="12">
    <source>
        <dbReference type="ARBA" id="ARBA00023136"/>
    </source>
</evidence>
<dbReference type="GO" id="GO:0019369">
    <property type="term" value="P:arachidonate metabolic process"/>
    <property type="evidence" value="ECO:0007669"/>
    <property type="project" value="TreeGrafter"/>
</dbReference>
<evidence type="ECO:0000256" key="16">
    <source>
        <dbReference type="SAM" id="SignalP"/>
    </source>
</evidence>
<evidence type="ECO:0000256" key="2">
    <source>
        <dbReference type="ARBA" id="ARBA00004651"/>
    </source>
</evidence>
<feature type="transmembrane region" description="Helical" evidence="15">
    <location>
        <begin position="83"/>
        <end position="110"/>
    </location>
</feature>
<dbReference type="EMBL" id="JADGJW010000040">
    <property type="protein sequence ID" value="KAJ3226264.1"/>
    <property type="molecule type" value="Genomic_DNA"/>
</dbReference>
<name>A0AAD5U6J2_9FUNG</name>
<keyword evidence="12 15" id="KW-0472">Membrane</keyword>
<keyword evidence="6" id="KW-0479">Metal-binding</keyword>
<dbReference type="AlphaFoldDB" id="A0AAD5U6J2"/>
<evidence type="ECO:0000256" key="1">
    <source>
        <dbReference type="ARBA" id="ARBA00001913"/>
    </source>
</evidence>
<evidence type="ECO:0000256" key="14">
    <source>
        <dbReference type="ARBA" id="ARBA00026104"/>
    </source>
</evidence>
<keyword evidence="9" id="KW-0442">Lipid degradation</keyword>
<feature type="transmembrane region" description="Helical" evidence="15">
    <location>
        <begin position="40"/>
        <end position="62"/>
    </location>
</feature>
<dbReference type="Proteomes" id="UP001211065">
    <property type="component" value="Unassembled WGS sequence"/>
</dbReference>
<sequence>MLTSIILLCVLVPMELLTAILSMSGTIASKGPRKYVAPLIHGHIILLFAELILHSFGFYAIYGTNSLYTVKDDNCKVSAKSQLNLLYLVVYFSFITLFLWLTVLMGLLYLSRKKNKVANFHKFQELWKNRLRWLVYYCKKFTGFDANLTANSNDVISDVAGVLADYFLDVDWTPSDIAAGLILLKRKQKSKAEELYERTRMEAMKAGIAEKRANTILEKLFDEKANLSAETLNITEAGSGVYKVERNTSEVTLNNEQSVEEKVSFTGTDVYMQDDEISIVPDKNFLNVPLENTKVPLYVTKTENSILHKEDIPDIIHFSKYMEMMYSPTAPKEADHVLHFNDKNDVFQSPYLVALDHDWETIVVAIRGTFSLADLLVDLKIEVMEYKIPELGENVPTQYTHSGFFKVASTIMADINKENLLKDLRDENSKYSHYKIVVTGHSLGAAAGALLTYMLRSNGFLEAICYAYDPPGMLLTYESSVYFEEFVISIVNGDDFVSRLSLHSMELLKLDIARVLNNCDEHKWEVLGSSFMNFYFGRNRKFRPKFPQLGRKSSSVEKAENNDAFSVPYSNRESFEVSDEVKSPFDVQSSVDVLSIPKLYMPGRLLYLEKCRMWDDGKDDLSFFSTRHFKKNSNQLSKIFPWLKDSFKDCNNDCDNLPFYFHAKTKTNEPISFRPSIKGKYAYCPRWSDREEFSKVLISKSMFSDHWCLPILLEMGKFKIGEDIKVQIEE</sequence>
<keyword evidence="11" id="KW-0443">Lipid metabolism</keyword>
<gene>
    <name evidence="18" type="ORF">HK099_005261</name>
</gene>
<comment type="cofactor">
    <cofactor evidence="1">
        <name>Ca(2+)</name>
        <dbReference type="ChEBI" id="CHEBI:29108"/>
    </cofactor>
</comment>
<keyword evidence="7" id="KW-0378">Hydrolase</keyword>
<keyword evidence="4" id="KW-0597">Phosphoprotein</keyword>
<keyword evidence="10 15" id="KW-1133">Transmembrane helix</keyword>
<keyword evidence="5 15" id="KW-0812">Transmembrane</keyword>
<reference evidence="18" key="1">
    <citation type="submission" date="2020-05" db="EMBL/GenBank/DDBJ databases">
        <title>Phylogenomic resolution of chytrid fungi.</title>
        <authorList>
            <person name="Stajich J.E."/>
            <person name="Amses K."/>
            <person name="Simmons R."/>
            <person name="Seto K."/>
            <person name="Myers J."/>
            <person name="Bonds A."/>
            <person name="Quandt C.A."/>
            <person name="Barry K."/>
            <person name="Liu P."/>
            <person name="Grigoriev I."/>
            <person name="Longcore J.E."/>
            <person name="James T.Y."/>
        </authorList>
    </citation>
    <scope>NUCLEOTIDE SEQUENCE</scope>
    <source>
        <strain evidence="18">JEL0476</strain>
    </source>
</reference>
<dbReference type="InterPro" id="IPR002921">
    <property type="entry name" value="Fungal_lipase-type"/>
</dbReference>
<evidence type="ECO:0000256" key="15">
    <source>
        <dbReference type="SAM" id="Phobius"/>
    </source>
</evidence>
<dbReference type="InterPro" id="IPR052214">
    <property type="entry name" value="DAG_Lipase-Related"/>
</dbReference>
<dbReference type="Gene3D" id="3.40.50.1820">
    <property type="entry name" value="alpha/beta hydrolase"/>
    <property type="match status" value="1"/>
</dbReference>
<dbReference type="PANTHER" id="PTHR45792">
    <property type="entry name" value="DIACYLGLYCEROL LIPASE HOMOLOG-RELATED"/>
    <property type="match status" value="1"/>
</dbReference>
<feature type="chain" id="PRO_5041953219" description="sn-1-specific diacylglycerol lipase" evidence="16">
    <location>
        <begin position="20"/>
        <end position="730"/>
    </location>
</feature>
<dbReference type="GO" id="GO:0046340">
    <property type="term" value="P:diacylglycerol catabolic process"/>
    <property type="evidence" value="ECO:0007669"/>
    <property type="project" value="TreeGrafter"/>
</dbReference>
<evidence type="ECO:0000256" key="13">
    <source>
        <dbReference type="ARBA" id="ARBA00024531"/>
    </source>
</evidence>
<evidence type="ECO:0000256" key="4">
    <source>
        <dbReference type="ARBA" id="ARBA00022553"/>
    </source>
</evidence>
<dbReference type="PANTHER" id="PTHR45792:SF8">
    <property type="entry name" value="DIACYLGLYCEROL LIPASE-ALPHA"/>
    <property type="match status" value="1"/>
</dbReference>
<proteinExistence type="predicted"/>
<dbReference type="Pfam" id="PF01764">
    <property type="entry name" value="Lipase_3"/>
    <property type="match status" value="1"/>
</dbReference>
<comment type="subcellular location">
    <subcellularLocation>
        <location evidence="2">Cell membrane</location>
        <topology evidence="2">Multi-pass membrane protein</topology>
    </subcellularLocation>
</comment>
<keyword evidence="19" id="KW-1185">Reference proteome</keyword>
<dbReference type="InterPro" id="IPR029058">
    <property type="entry name" value="AB_hydrolase_fold"/>
</dbReference>
<evidence type="ECO:0000256" key="10">
    <source>
        <dbReference type="ARBA" id="ARBA00022989"/>
    </source>
</evidence>
<dbReference type="GO" id="GO:0046872">
    <property type="term" value="F:metal ion binding"/>
    <property type="evidence" value="ECO:0007669"/>
    <property type="project" value="UniProtKB-KW"/>
</dbReference>
<evidence type="ECO:0000256" key="6">
    <source>
        <dbReference type="ARBA" id="ARBA00022723"/>
    </source>
</evidence>
<accession>A0AAD5U6J2</accession>
<comment type="caution">
    <text evidence="18">The sequence shown here is derived from an EMBL/GenBank/DDBJ whole genome shotgun (WGS) entry which is preliminary data.</text>
</comment>
<evidence type="ECO:0000313" key="19">
    <source>
        <dbReference type="Proteomes" id="UP001211065"/>
    </source>
</evidence>
<dbReference type="CDD" id="cd00519">
    <property type="entry name" value="Lipase_3"/>
    <property type="match status" value="1"/>
</dbReference>
<evidence type="ECO:0000256" key="5">
    <source>
        <dbReference type="ARBA" id="ARBA00022692"/>
    </source>
</evidence>
<keyword evidence="16" id="KW-0732">Signal</keyword>
<evidence type="ECO:0000313" key="18">
    <source>
        <dbReference type="EMBL" id="KAJ3226264.1"/>
    </source>
</evidence>
<dbReference type="SUPFAM" id="SSF53474">
    <property type="entry name" value="alpha/beta-Hydrolases"/>
    <property type="match status" value="1"/>
</dbReference>
<dbReference type="EC" id="3.1.1.116" evidence="14"/>
<dbReference type="GO" id="GO:0016298">
    <property type="term" value="F:lipase activity"/>
    <property type="evidence" value="ECO:0007669"/>
    <property type="project" value="TreeGrafter"/>
</dbReference>
<keyword evidence="8" id="KW-0106">Calcium</keyword>
<evidence type="ECO:0000256" key="11">
    <source>
        <dbReference type="ARBA" id="ARBA00023098"/>
    </source>
</evidence>
<protein>
    <recommendedName>
        <fullName evidence="14">sn-1-specific diacylglycerol lipase</fullName>
        <ecNumber evidence="14">3.1.1.116</ecNumber>
    </recommendedName>
</protein>
<keyword evidence="3" id="KW-1003">Cell membrane</keyword>
<dbReference type="GO" id="GO:0005886">
    <property type="term" value="C:plasma membrane"/>
    <property type="evidence" value="ECO:0007669"/>
    <property type="project" value="UniProtKB-SubCell"/>
</dbReference>
<evidence type="ECO:0000256" key="8">
    <source>
        <dbReference type="ARBA" id="ARBA00022837"/>
    </source>
</evidence>
<comment type="catalytic activity">
    <reaction evidence="13">
        <text>a 1,2-diacyl-sn-glycerol + H2O = a 2-acylglycerol + a fatty acid + H(+)</text>
        <dbReference type="Rhea" id="RHEA:33275"/>
        <dbReference type="ChEBI" id="CHEBI:15377"/>
        <dbReference type="ChEBI" id="CHEBI:15378"/>
        <dbReference type="ChEBI" id="CHEBI:17389"/>
        <dbReference type="ChEBI" id="CHEBI:17815"/>
        <dbReference type="ChEBI" id="CHEBI:28868"/>
        <dbReference type="EC" id="3.1.1.116"/>
    </reaction>
    <physiologicalReaction direction="left-to-right" evidence="13">
        <dbReference type="Rhea" id="RHEA:33276"/>
    </physiologicalReaction>
</comment>
<feature type="domain" description="Fungal lipase-type" evidence="17">
    <location>
        <begin position="363"/>
        <end position="502"/>
    </location>
</feature>
<evidence type="ECO:0000256" key="3">
    <source>
        <dbReference type="ARBA" id="ARBA00022475"/>
    </source>
</evidence>
<evidence type="ECO:0000259" key="17">
    <source>
        <dbReference type="Pfam" id="PF01764"/>
    </source>
</evidence>
<evidence type="ECO:0000256" key="9">
    <source>
        <dbReference type="ARBA" id="ARBA00022963"/>
    </source>
</evidence>
<feature type="signal peptide" evidence="16">
    <location>
        <begin position="1"/>
        <end position="19"/>
    </location>
</feature>